<dbReference type="InterPro" id="IPR058852">
    <property type="entry name" value="HTH_77"/>
</dbReference>
<dbReference type="SUPFAM" id="SSF46894">
    <property type="entry name" value="C-terminal effector domain of the bipartite response regulators"/>
    <property type="match status" value="1"/>
</dbReference>
<reference evidence="7 8" key="1">
    <citation type="journal article" date="2016" name="Front. Microbiol.">
        <title>Comparative Genomics Analysis of Streptomyces Species Reveals Their Adaptation to the Marine Environment and Their Diversity at the Genomic Level.</title>
        <authorList>
            <person name="Tian X."/>
            <person name="Zhang Z."/>
            <person name="Yang T."/>
            <person name="Chen M."/>
            <person name="Li J."/>
            <person name="Chen F."/>
            <person name="Yang J."/>
            <person name="Li W."/>
            <person name="Zhang B."/>
            <person name="Zhang Z."/>
            <person name="Wu J."/>
            <person name="Zhang C."/>
            <person name="Long L."/>
            <person name="Xiao J."/>
        </authorList>
    </citation>
    <scope>NUCLEOTIDE SEQUENCE [LARGE SCALE GENOMIC DNA]</scope>
    <source>
        <strain evidence="7 8">SCSIO 02100</strain>
    </source>
</reference>
<comment type="caution">
    <text evidence="7">The sequence shown here is derived from an EMBL/GenBank/DDBJ whole genome shotgun (WGS) entry which is preliminary data.</text>
</comment>
<dbReference type="InterPro" id="IPR049945">
    <property type="entry name" value="AAA_22"/>
</dbReference>
<dbReference type="SUPFAM" id="SSF48452">
    <property type="entry name" value="TPR-like"/>
    <property type="match status" value="2"/>
</dbReference>
<dbReference type="Gene3D" id="1.25.40.10">
    <property type="entry name" value="Tetratricopeptide repeat domain"/>
    <property type="match status" value="2"/>
</dbReference>
<keyword evidence="3" id="KW-0238">DNA-binding</keyword>
<dbReference type="InterPro" id="IPR016032">
    <property type="entry name" value="Sig_transdc_resp-reg_C-effctor"/>
</dbReference>
<comment type="similarity">
    <text evidence="1">Belongs to the AfsR/DnrI/RedD regulatory family.</text>
</comment>
<dbReference type="GO" id="GO:0003677">
    <property type="term" value="F:DNA binding"/>
    <property type="evidence" value="ECO:0007669"/>
    <property type="project" value="UniProtKB-KW"/>
</dbReference>
<feature type="domain" description="Bacterial transcriptional activator" evidence="6">
    <location>
        <begin position="92"/>
        <end position="231"/>
    </location>
</feature>
<dbReference type="PATRIC" id="fig|1075402.3.peg.1618"/>
<dbReference type="PANTHER" id="PTHR47691:SF3">
    <property type="entry name" value="HTH-TYPE TRANSCRIPTIONAL REGULATOR RV0890C-RELATED"/>
    <property type="match status" value="1"/>
</dbReference>
<keyword evidence="2" id="KW-0902">Two-component regulatory system</keyword>
<gene>
    <name evidence="7" type="ORF">AN216_13635</name>
</gene>
<dbReference type="InterPro" id="IPR027417">
    <property type="entry name" value="P-loop_NTPase"/>
</dbReference>
<dbReference type="GO" id="GO:0000160">
    <property type="term" value="P:phosphorelay signal transduction system"/>
    <property type="evidence" value="ECO:0007669"/>
    <property type="project" value="UniProtKB-KW"/>
</dbReference>
<evidence type="ECO:0000256" key="3">
    <source>
        <dbReference type="ARBA" id="ARBA00023125"/>
    </source>
</evidence>
<dbReference type="RefSeq" id="WP_070196932.1">
    <property type="nucleotide sequence ID" value="NZ_LJGU01000126.1"/>
</dbReference>
<dbReference type="InterPro" id="IPR019734">
    <property type="entry name" value="TPR_rpt"/>
</dbReference>
<dbReference type="SMART" id="SM00862">
    <property type="entry name" value="Trans_reg_C"/>
    <property type="match status" value="1"/>
</dbReference>
<evidence type="ECO:0000259" key="6">
    <source>
        <dbReference type="SMART" id="SM01043"/>
    </source>
</evidence>
<dbReference type="Gene3D" id="1.10.10.10">
    <property type="entry name" value="Winged helix-like DNA-binding domain superfamily/Winged helix DNA-binding domain"/>
    <property type="match status" value="1"/>
</dbReference>
<dbReference type="Gene3D" id="3.40.50.300">
    <property type="entry name" value="P-loop containing nucleotide triphosphate hydrolases"/>
    <property type="match status" value="1"/>
</dbReference>
<dbReference type="InterPro" id="IPR001867">
    <property type="entry name" value="OmpR/PhoB-type_DNA-bd"/>
</dbReference>
<dbReference type="PANTHER" id="PTHR47691">
    <property type="entry name" value="REGULATOR-RELATED"/>
    <property type="match status" value="1"/>
</dbReference>
<dbReference type="STRING" id="1075402.AN216_13635"/>
<dbReference type="EMBL" id="LJGU01000126">
    <property type="protein sequence ID" value="OEV03005.1"/>
    <property type="molecule type" value="Genomic_DNA"/>
</dbReference>
<evidence type="ECO:0000259" key="5">
    <source>
        <dbReference type="SMART" id="SM00862"/>
    </source>
</evidence>
<dbReference type="Proteomes" id="UP000176101">
    <property type="component" value="Unassembled WGS sequence"/>
</dbReference>
<evidence type="ECO:0000256" key="2">
    <source>
        <dbReference type="ARBA" id="ARBA00023012"/>
    </source>
</evidence>
<dbReference type="SMART" id="SM01043">
    <property type="entry name" value="BTAD"/>
    <property type="match status" value="1"/>
</dbReference>
<organism evidence="7 8">
    <name type="scientific">Streptomyces oceani</name>
    <dbReference type="NCBI Taxonomy" id="1075402"/>
    <lineage>
        <taxon>Bacteria</taxon>
        <taxon>Bacillati</taxon>
        <taxon>Actinomycetota</taxon>
        <taxon>Actinomycetes</taxon>
        <taxon>Kitasatosporales</taxon>
        <taxon>Streptomycetaceae</taxon>
        <taxon>Streptomyces</taxon>
    </lineage>
</organism>
<feature type="repeat" description="TPR" evidence="4">
    <location>
        <begin position="147"/>
        <end position="180"/>
    </location>
</feature>
<proteinExistence type="inferred from homology"/>
<keyword evidence="8" id="KW-1185">Reference proteome</keyword>
<dbReference type="GO" id="GO:0006355">
    <property type="term" value="P:regulation of DNA-templated transcription"/>
    <property type="evidence" value="ECO:0007669"/>
    <property type="project" value="InterPro"/>
</dbReference>
<dbReference type="OrthoDB" id="499349at2"/>
<accession>A0A1E7KGG6</accession>
<evidence type="ECO:0000256" key="1">
    <source>
        <dbReference type="ARBA" id="ARBA00005820"/>
    </source>
</evidence>
<name>A0A1E7KGG6_9ACTN</name>
<dbReference type="InterPro" id="IPR036388">
    <property type="entry name" value="WH-like_DNA-bd_sf"/>
</dbReference>
<dbReference type="SUPFAM" id="SSF52540">
    <property type="entry name" value="P-loop containing nucleoside triphosphate hydrolases"/>
    <property type="match status" value="1"/>
</dbReference>
<evidence type="ECO:0000256" key="4">
    <source>
        <dbReference type="PROSITE-ProRule" id="PRU00339"/>
    </source>
</evidence>
<dbReference type="AlphaFoldDB" id="A0A1E7KGG6"/>
<dbReference type="InterPro" id="IPR005158">
    <property type="entry name" value="BTAD"/>
</dbReference>
<dbReference type="InterPro" id="IPR011990">
    <property type="entry name" value="TPR-like_helical_dom_sf"/>
</dbReference>
<dbReference type="PROSITE" id="PS50005">
    <property type="entry name" value="TPR"/>
    <property type="match status" value="1"/>
</dbReference>
<sequence>MPPVLTLLGGVRWQGTPVVGGRSRTVLATLVRHAPAGVTDARLIEELWGDSAPANPTKALRVVISRTRAATSPDAVLRGTHGYQLGLEPEQVDLLYLGLLVDRARAELAGDDLPAATETAREALRLAETESALSECPLPELARERLDEARLLLGTAHGGSGEHESALPLLEAALRQHPDDESLLAELLRSEAAVRGTGAALERYEAHRADLAHRTGSDPGPRLRRLHSALLATDRPVREGVRYDPTELLGREADLRQLRGLLDSARVTSIVGAGGLGKTRLAHVLGRTAEQPVVHFVELVGVSAPEDVVGELGSALGVRDSVHSRRTLTPEQRADTRSRIAQQLDRVPTLLVLDNCEHLVDAVAELVAFLVATTRDLRVLTTSRAPLNIAAERVHPLGQLGTADAAELFRQRATAARPGAGLPETAVAEVVTRLDGVPLAVELAAAKIRVLSVEEIGTRLEDRFALLRGGDRGAPDRHQTLLAVIEWSWSLLTGSERDALCRLAVFQDGFTPDTAEAVLADLTEQPGEVLEAVRALVDQSLLTAYDTTSGVRYGMLETVREFGRMRSRDRGSEADSLAARRRWARGYAARAVTEVSGPGQLAAVDALAAEESNLADVLRRALAEQDPETVVVLLDALGACWSIRGEHLRIFTLLDSVEAVLDGWAPPPELADHTRSALATLITNASIAVGGSPRRARALLCELGPESGRPEVTAAATLALAYDPDDPASYPARLTRLCGDPNRRIAALAMQAHGHGLENSGDPAAAVGVASRALELTREEDDPWQQAIQRSQLAQLHSQLGQHDEAARHAVLALPVLERLDAADDVVQLRGLVSLSAIWHGRYEEAARAVEDFAPVNRQERSFGGQGAVALSEAELALARGEHAEGLGRYRGVVRKMRELRYPGLVGEPTGYEPWVLFSESAALVAYARHGQPAGEADAGPPAAVTSAGGYGAELYATLRAKLPRYLDPARADIDLPVAGTVMFGLSAWGLATGTLPVHDVVRLAVLADRFGYNRSVPTMKLRTVSEPAESIAPGMWDAVHREYGERRGPDLLEEARRLLEQLA</sequence>
<dbReference type="Pfam" id="PF03704">
    <property type="entry name" value="BTAD"/>
    <property type="match status" value="1"/>
</dbReference>
<keyword evidence="4" id="KW-0802">TPR repeat</keyword>
<dbReference type="Pfam" id="PF25872">
    <property type="entry name" value="HTH_77"/>
    <property type="match status" value="1"/>
</dbReference>
<dbReference type="Pfam" id="PF13401">
    <property type="entry name" value="AAA_22"/>
    <property type="match status" value="1"/>
</dbReference>
<protein>
    <submittedName>
        <fullName evidence="7">Uncharacterized protein</fullName>
    </submittedName>
</protein>
<evidence type="ECO:0000313" key="7">
    <source>
        <dbReference type="EMBL" id="OEV03005.1"/>
    </source>
</evidence>
<dbReference type="GO" id="GO:0016887">
    <property type="term" value="F:ATP hydrolysis activity"/>
    <property type="evidence" value="ECO:0007669"/>
    <property type="project" value="InterPro"/>
</dbReference>
<feature type="domain" description="OmpR/PhoB-type" evidence="5">
    <location>
        <begin position="15"/>
        <end position="85"/>
    </location>
</feature>
<evidence type="ECO:0000313" key="8">
    <source>
        <dbReference type="Proteomes" id="UP000176101"/>
    </source>
</evidence>